<organism evidence="2 3">
    <name type="scientific">Pyrenophora teres f. teres</name>
    <dbReference type="NCBI Taxonomy" id="97479"/>
    <lineage>
        <taxon>Eukaryota</taxon>
        <taxon>Fungi</taxon>
        <taxon>Dikarya</taxon>
        <taxon>Ascomycota</taxon>
        <taxon>Pezizomycotina</taxon>
        <taxon>Dothideomycetes</taxon>
        <taxon>Pleosporomycetidae</taxon>
        <taxon>Pleosporales</taxon>
        <taxon>Pleosporineae</taxon>
        <taxon>Pleosporaceae</taxon>
        <taxon>Pyrenophora</taxon>
    </lineage>
</organism>
<dbReference type="Pfam" id="PF13640">
    <property type="entry name" value="2OG-FeII_Oxy_3"/>
    <property type="match status" value="1"/>
</dbReference>
<dbReference type="Proteomes" id="UP000472372">
    <property type="component" value="Chromosome 10"/>
</dbReference>
<sequence>MADMEHDGAATASHDATRFQGKDVIDKSYRKASKLDATQFSTDFCPYEVGIVDVVAQALLPKWPGDFQGIRAQLYKLNVYQAPSGLFKPHVDTPRSDLQFGSLVVCLPCEHQGGQLVVRHQGLCITFDWAGPAKDIQWAAFYSDCEHEVLEFTSGHRITLTYNLYVRCGLGELTGHTNAMDVQQLPLYQQVKAALEDPSFFPEDSGGIMDRYCSHAYAHANNVMPKTLPAILKGGDMVAFEVFRFLGIAPRVRPVLDLDEDTRDWLGHL</sequence>
<evidence type="ECO:0000313" key="3">
    <source>
        <dbReference type="Proteomes" id="UP000472372"/>
    </source>
</evidence>
<comment type="similarity">
    <text evidence="1">Belongs to the iron/ascorbate-dependent oxidoreductase family.</text>
</comment>
<dbReference type="PANTHER" id="PTHR33099:SF7">
    <property type="entry name" value="MYND-TYPE DOMAIN-CONTAINING PROTEIN"/>
    <property type="match status" value="1"/>
</dbReference>
<evidence type="ECO:0000313" key="2">
    <source>
        <dbReference type="EMBL" id="CAE7212329.1"/>
    </source>
</evidence>
<dbReference type="AlphaFoldDB" id="A0A6S6WEZ2"/>
<dbReference type="GO" id="GO:0046872">
    <property type="term" value="F:metal ion binding"/>
    <property type="evidence" value="ECO:0007669"/>
    <property type="project" value="UniProtKB-KW"/>
</dbReference>
<reference evidence="2" key="1">
    <citation type="submission" date="2021-02" db="EMBL/GenBank/DDBJ databases">
        <authorList>
            <person name="Syme A R."/>
            <person name="Syme A R."/>
            <person name="Moolhuijzen P."/>
        </authorList>
    </citation>
    <scope>NUCLEOTIDE SEQUENCE</scope>
    <source>
        <strain evidence="2">W1-1</strain>
    </source>
</reference>
<keyword evidence="1" id="KW-0560">Oxidoreductase</keyword>
<keyword evidence="1" id="KW-0408">Iron</keyword>
<dbReference type="Gene3D" id="2.60.120.620">
    <property type="entry name" value="q2cbj1_9rhob like domain"/>
    <property type="match status" value="1"/>
</dbReference>
<evidence type="ECO:0000256" key="1">
    <source>
        <dbReference type="RuleBase" id="RU003682"/>
    </source>
</evidence>
<dbReference type="EMBL" id="HG992986">
    <property type="protein sequence ID" value="CAE7212329.1"/>
    <property type="molecule type" value="Genomic_DNA"/>
</dbReference>
<protein>
    <submittedName>
        <fullName evidence="2">P4Hc domain containing protein</fullName>
    </submittedName>
</protein>
<dbReference type="InterPro" id="IPR005123">
    <property type="entry name" value="Oxoglu/Fe-dep_dioxygenase_dom"/>
</dbReference>
<proteinExistence type="inferred from homology"/>
<keyword evidence="1" id="KW-0479">Metal-binding</keyword>
<dbReference type="PROSITE" id="PS51471">
    <property type="entry name" value="FE2OG_OXY"/>
    <property type="match status" value="1"/>
</dbReference>
<name>A0A6S6WEZ2_9PLEO</name>
<dbReference type="PANTHER" id="PTHR33099">
    <property type="entry name" value="FE2OG DIOXYGENASE DOMAIN-CONTAINING PROTEIN"/>
    <property type="match status" value="1"/>
</dbReference>
<gene>
    <name evidence="2" type="ORF">PTTW11_10286</name>
</gene>
<dbReference type="InterPro" id="IPR044862">
    <property type="entry name" value="Pro_4_hyd_alph_FE2OG_OXY"/>
</dbReference>
<accession>A0A6S6WEZ2</accession>
<dbReference type="GO" id="GO:0016491">
    <property type="term" value="F:oxidoreductase activity"/>
    <property type="evidence" value="ECO:0007669"/>
    <property type="project" value="UniProtKB-KW"/>
</dbReference>